<evidence type="ECO:0000313" key="2">
    <source>
        <dbReference type="EMBL" id="RAW01977.1"/>
    </source>
</evidence>
<comment type="caution">
    <text evidence="2">The sequence shown here is derived from an EMBL/GenBank/DDBJ whole genome shotgun (WGS) entry which is preliminary data.</text>
</comment>
<feature type="transmembrane region" description="Helical" evidence="1">
    <location>
        <begin position="54"/>
        <end position="74"/>
    </location>
</feature>
<dbReference type="AlphaFoldDB" id="A0A364Y6E5"/>
<reference evidence="2 3" key="1">
    <citation type="submission" date="2018-06" db="EMBL/GenBank/DDBJ databases">
        <title>Chryseolinea flavus sp. nov., a member of the phylum Bacteroidetes isolated from soil.</title>
        <authorList>
            <person name="Li Y."/>
            <person name="Wang J."/>
        </authorList>
    </citation>
    <scope>NUCLEOTIDE SEQUENCE [LARGE SCALE GENOMIC DNA]</scope>
    <source>
        <strain evidence="2 3">SDU1-6</strain>
    </source>
</reference>
<keyword evidence="1" id="KW-0812">Transmembrane</keyword>
<accession>A0A364Y6E5</accession>
<feature type="transmembrane region" description="Helical" evidence="1">
    <location>
        <begin position="133"/>
        <end position="153"/>
    </location>
</feature>
<proteinExistence type="predicted"/>
<dbReference type="RefSeq" id="WP_112745802.1">
    <property type="nucleotide sequence ID" value="NZ_QMFY01000002.1"/>
</dbReference>
<dbReference type="Proteomes" id="UP000251889">
    <property type="component" value="Unassembled WGS sequence"/>
</dbReference>
<dbReference type="EMBL" id="QMFY01000002">
    <property type="protein sequence ID" value="RAW01977.1"/>
    <property type="molecule type" value="Genomic_DNA"/>
</dbReference>
<evidence type="ECO:0000256" key="1">
    <source>
        <dbReference type="SAM" id="Phobius"/>
    </source>
</evidence>
<dbReference type="OrthoDB" id="8097020at2"/>
<keyword evidence="1" id="KW-0472">Membrane</keyword>
<sequence>MTQKIVPHQKAFSRVKKFGDWGNAILAVTTIVAVSSIVFDDQLKGYGLTDKVNALNSLLILAYLVLDLTTSYVLQKAEMLRRLVFIDNSFGVNLTGKKSAGYFTNESLTPGVYKMAVNCFENSFFSHFISSRMFIRLAIKNIPIAAIFIGAASMGEAKIVNLIFQLSLPVVLVQQLVKLGFYVSTTETVLDNFKTLFSDLRGNPPTDQRTPEILRNVIQYETNISWGSIPLSSSLFEKFNDELSKEWERMKNEYQIPNQ</sequence>
<name>A0A364Y6E5_9BACT</name>
<protein>
    <submittedName>
        <fullName evidence="2">Uncharacterized protein</fullName>
    </submittedName>
</protein>
<keyword evidence="1" id="KW-1133">Transmembrane helix</keyword>
<evidence type="ECO:0000313" key="3">
    <source>
        <dbReference type="Proteomes" id="UP000251889"/>
    </source>
</evidence>
<keyword evidence="3" id="KW-1185">Reference proteome</keyword>
<feature type="transmembrane region" description="Helical" evidence="1">
    <location>
        <begin position="21"/>
        <end position="39"/>
    </location>
</feature>
<organism evidence="2 3">
    <name type="scientific">Pseudochryseolinea flava</name>
    <dbReference type="NCBI Taxonomy" id="2059302"/>
    <lineage>
        <taxon>Bacteria</taxon>
        <taxon>Pseudomonadati</taxon>
        <taxon>Bacteroidota</taxon>
        <taxon>Cytophagia</taxon>
        <taxon>Cytophagales</taxon>
        <taxon>Fulvivirgaceae</taxon>
        <taxon>Pseudochryseolinea</taxon>
    </lineage>
</organism>
<gene>
    <name evidence="2" type="ORF">DQQ10_05305</name>
</gene>